<reference evidence="1" key="1">
    <citation type="journal article" date="2021" name="Microorganisms">
        <title>Phylogenomic Reconstruction and Metabolic Potential of the Genus Aminobacter.</title>
        <authorList>
            <person name="Artuso I."/>
            <person name="Turrini P."/>
            <person name="Pirolo M."/>
            <person name="Lugli G.A."/>
            <person name="Ventura M."/>
            <person name="Visca P."/>
        </authorList>
    </citation>
    <scope>NUCLEOTIDE SEQUENCE</scope>
    <source>
        <strain evidence="1">LMG 26462</strain>
    </source>
</reference>
<dbReference type="AlphaFoldDB" id="A0A9X1D5V0"/>
<dbReference type="EMBL" id="JAFLWW010000006">
    <property type="protein sequence ID" value="MBT1158220.1"/>
    <property type="molecule type" value="Genomic_DNA"/>
</dbReference>
<organism evidence="1 2">
    <name type="scientific">Aminobacter anthyllidis</name>
    <dbReference type="NCBI Taxonomy" id="1035067"/>
    <lineage>
        <taxon>Bacteria</taxon>
        <taxon>Pseudomonadati</taxon>
        <taxon>Pseudomonadota</taxon>
        <taxon>Alphaproteobacteria</taxon>
        <taxon>Hyphomicrobiales</taxon>
        <taxon>Phyllobacteriaceae</taxon>
        <taxon>Aminobacter</taxon>
    </lineage>
</organism>
<protein>
    <submittedName>
        <fullName evidence="1">Uncharacterized protein</fullName>
    </submittedName>
</protein>
<gene>
    <name evidence="1" type="ORF">J1C56_21705</name>
</gene>
<comment type="caution">
    <text evidence="1">The sequence shown here is derived from an EMBL/GenBank/DDBJ whole genome shotgun (WGS) entry which is preliminary data.</text>
</comment>
<evidence type="ECO:0000313" key="2">
    <source>
        <dbReference type="Proteomes" id="UP001138921"/>
    </source>
</evidence>
<evidence type="ECO:0000313" key="1">
    <source>
        <dbReference type="EMBL" id="MBT1158220.1"/>
    </source>
</evidence>
<sequence>MAVYIAILFEGMFVGAQWFCAITKIEQANIDSWCLYSLAAAVNFIILLSEMDRSTGGNSDFDGMRNSIEIGIPSASC</sequence>
<dbReference type="Proteomes" id="UP001138921">
    <property type="component" value="Unassembled WGS sequence"/>
</dbReference>
<proteinExistence type="predicted"/>
<keyword evidence="2" id="KW-1185">Reference proteome</keyword>
<reference evidence="1" key="2">
    <citation type="submission" date="2021-03" db="EMBL/GenBank/DDBJ databases">
        <authorList>
            <person name="Artuso I."/>
            <person name="Turrini P."/>
            <person name="Pirolo M."/>
            <person name="Lugli G.A."/>
            <person name="Ventura M."/>
            <person name="Visca P."/>
        </authorList>
    </citation>
    <scope>NUCLEOTIDE SEQUENCE</scope>
    <source>
        <strain evidence="1">LMG 26462</strain>
    </source>
</reference>
<accession>A0A9X1D5V0</accession>
<name>A0A9X1D5V0_9HYPH</name>
<dbReference type="RefSeq" id="WP_214392135.1">
    <property type="nucleotide sequence ID" value="NZ_JAFLWW010000006.1"/>
</dbReference>